<dbReference type="RefSeq" id="WP_154534975.1">
    <property type="nucleotide sequence ID" value="NZ_VUNG01000036.1"/>
</dbReference>
<dbReference type="InterPro" id="IPR023996">
    <property type="entry name" value="TonB-dep_OMP_SusC/RagA"/>
</dbReference>
<dbReference type="InterPro" id="IPR012910">
    <property type="entry name" value="Plug_dom"/>
</dbReference>
<keyword evidence="4 8" id="KW-0812">Transmembrane</keyword>
<dbReference type="Pfam" id="PF07715">
    <property type="entry name" value="Plug"/>
    <property type="match status" value="1"/>
</dbReference>
<evidence type="ECO:0000256" key="8">
    <source>
        <dbReference type="PROSITE-ProRule" id="PRU01360"/>
    </source>
</evidence>
<evidence type="ECO:0000313" key="11">
    <source>
        <dbReference type="EMBL" id="MST85388.1"/>
    </source>
</evidence>
<dbReference type="NCBIfam" id="TIGR04056">
    <property type="entry name" value="OMP_RagA_SusC"/>
    <property type="match status" value="1"/>
</dbReference>
<dbReference type="InterPro" id="IPR008969">
    <property type="entry name" value="CarboxyPept-like_regulatory"/>
</dbReference>
<keyword evidence="5 9" id="KW-0732">Signal</keyword>
<evidence type="ECO:0000256" key="4">
    <source>
        <dbReference type="ARBA" id="ARBA00022692"/>
    </source>
</evidence>
<dbReference type="InterPro" id="IPR036942">
    <property type="entry name" value="Beta-barrel_TonB_sf"/>
</dbReference>
<evidence type="ECO:0000256" key="9">
    <source>
        <dbReference type="SAM" id="SignalP"/>
    </source>
</evidence>
<dbReference type="PANTHER" id="PTHR30069:SF29">
    <property type="entry name" value="HEMOGLOBIN AND HEMOGLOBIN-HAPTOGLOBIN-BINDING PROTEIN 1-RELATED"/>
    <property type="match status" value="1"/>
</dbReference>
<evidence type="ECO:0000256" key="5">
    <source>
        <dbReference type="ARBA" id="ARBA00022729"/>
    </source>
</evidence>
<dbReference type="SUPFAM" id="SSF56935">
    <property type="entry name" value="Porins"/>
    <property type="match status" value="1"/>
</dbReference>
<organism evidence="11 12">
    <name type="scientific">Hallella mizrahii</name>
    <dbReference type="NCBI Taxonomy" id="2606637"/>
    <lineage>
        <taxon>Bacteria</taxon>
        <taxon>Pseudomonadati</taxon>
        <taxon>Bacteroidota</taxon>
        <taxon>Bacteroidia</taxon>
        <taxon>Bacteroidales</taxon>
        <taxon>Prevotellaceae</taxon>
        <taxon>Hallella</taxon>
    </lineage>
</organism>
<dbReference type="GO" id="GO:0009279">
    <property type="term" value="C:cell outer membrane"/>
    <property type="evidence" value="ECO:0007669"/>
    <property type="project" value="UniProtKB-SubCell"/>
</dbReference>
<dbReference type="AlphaFoldDB" id="A0A7K0KHI7"/>
<dbReference type="Gene3D" id="2.60.40.1120">
    <property type="entry name" value="Carboxypeptidase-like, regulatory domain"/>
    <property type="match status" value="1"/>
</dbReference>
<comment type="similarity">
    <text evidence="8">Belongs to the TonB-dependent receptor family.</text>
</comment>
<feature type="chain" id="PRO_5029628977" evidence="9">
    <location>
        <begin position="22"/>
        <end position="997"/>
    </location>
</feature>
<dbReference type="SUPFAM" id="SSF49464">
    <property type="entry name" value="Carboxypeptidase regulatory domain-like"/>
    <property type="match status" value="1"/>
</dbReference>
<evidence type="ECO:0000256" key="3">
    <source>
        <dbReference type="ARBA" id="ARBA00022452"/>
    </source>
</evidence>
<evidence type="ECO:0000256" key="1">
    <source>
        <dbReference type="ARBA" id="ARBA00004571"/>
    </source>
</evidence>
<keyword evidence="12" id="KW-1185">Reference proteome</keyword>
<dbReference type="PROSITE" id="PS52016">
    <property type="entry name" value="TONB_DEPENDENT_REC_3"/>
    <property type="match status" value="1"/>
</dbReference>
<reference evidence="11 12" key="1">
    <citation type="submission" date="2019-08" db="EMBL/GenBank/DDBJ databases">
        <title>In-depth cultivation of the pig gut microbiome towards novel bacterial diversity and tailored functional studies.</title>
        <authorList>
            <person name="Wylensek D."/>
            <person name="Hitch T.C.A."/>
            <person name="Clavel T."/>
        </authorList>
    </citation>
    <scope>NUCLEOTIDE SEQUENCE [LARGE SCALE GENOMIC DNA]</scope>
    <source>
        <strain evidence="11 12">LKV-178-WT-2A</strain>
    </source>
</reference>
<comment type="subcellular location">
    <subcellularLocation>
        <location evidence="1 8">Cell outer membrane</location>
        <topology evidence="1 8">Multi-pass membrane protein</topology>
    </subcellularLocation>
</comment>
<dbReference type="Proteomes" id="UP000438914">
    <property type="component" value="Unassembled WGS sequence"/>
</dbReference>
<dbReference type="Pfam" id="PF13715">
    <property type="entry name" value="CarbopepD_reg_2"/>
    <property type="match status" value="1"/>
</dbReference>
<accession>A0A7K0KHI7</accession>
<sequence length="997" mass="109993">MEKRLMTLLAGTFLYAGSVMAQTNVSGTVTSGDDGEPVVGAAVKVEGTNTGTVTDVNGHFQLNAPAGAKLVVTYLGMKSQTVKAGGNIKVVLQNDSKTLDELVVVGYGSARKLGTITGTVGNVKAEKVNNAPSSSVLDNLQGQVAGLNVLTSSGEAGDNAVSINIHGIGSLGASSTPLYVIDGIPSTSTAVMAMNPNDIKSVTVLKDASSTSIYGSQAANGVIYVTTKGGDYNSKASITFRTQYGWNTLANKGFYEDMMNSTDLYNFWLNSGLSTEKSLQKKYAGYLDENGLPKYSTKWYNIFQNFNTPQTQNDVTFQGGSDRMAYLVSGSQFHQKGTEVGNYYDKFNLRTKIDTKPFKWLSFGINSNVSYSKQTSNPNWGNSSGSANYTSGGLSYILNPIYTDFDPETGETYEQRYPFGLYNPNYVAENTPDIYSRYGLNGNAYIDINPIRNLHIKSVVGTDLYFYRENYLRYPSYASSNGSGARAKATTYAYSHINTNTIEYSFDVAQDHHITVLGGEEGRIIDSDYYTASSTGQYDDRLMNLQNGRQSSYSMSESASTSKFLSFFGRVDYNYGDRYFLDASLRNDASSRFGKNHRNATFWSVGGLWKIKNEAFMAPVKWVNSLDFKVNYGTQGNAGIGNYASLALVSPTTFYNEGAALAFSQPENNNLTWEKQKTFTIGVAGRLWDRFNFDVSYYVRKTSDMLMSVPYPYTTGFSSVATNVGGLQNKGIDLTFGVDILKHKDYYLNFNTTFNYNSQKITELFQGRNRYVIANTLVAYVVGSPVEYYLPIYAGVDPADGAPMWYKAGDDVDKTTKKETTKVFSEAALTQNSGKKRFAPVNGGFSINGGWKGIYLNADFSYTLGKYMVNNDAFFYDNPNVVGTSYNQRKDVQDFWTAENPNAKYPAWGKGYQLEFDTHLLENASFLRLKNLVIGYNLPKKWLAFQNVLHGVNISFTARNLFTITNYTGIDPEVDSNVTYGVAGNTKQYLFGLSLTF</sequence>
<dbReference type="Gene3D" id="2.40.170.20">
    <property type="entry name" value="TonB-dependent receptor, beta-barrel domain"/>
    <property type="match status" value="1"/>
</dbReference>
<dbReference type="GO" id="GO:0044718">
    <property type="term" value="P:siderophore transmembrane transport"/>
    <property type="evidence" value="ECO:0007669"/>
    <property type="project" value="TreeGrafter"/>
</dbReference>
<gene>
    <name evidence="11" type="ORF">FYJ73_12060</name>
</gene>
<keyword evidence="3 8" id="KW-1134">Transmembrane beta strand</keyword>
<feature type="signal peptide" evidence="9">
    <location>
        <begin position="1"/>
        <end position="21"/>
    </location>
</feature>
<dbReference type="PANTHER" id="PTHR30069">
    <property type="entry name" value="TONB-DEPENDENT OUTER MEMBRANE RECEPTOR"/>
    <property type="match status" value="1"/>
</dbReference>
<evidence type="ECO:0000256" key="7">
    <source>
        <dbReference type="ARBA" id="ARBA00023237"/>
    </source>
</evidence>
<proteinExistence type="inferred from homology"/>
<keyword evidence="2 8" id="KW-0813">Transport</keyword>
<dbReference type="EMBL" id="VUNG01000036">
    <property type="protein sequence ID" value="MST85388.1"/>
    <property type="molecule type" value="Genomic_DNA"/>
</dbReference>
<evidence type="ECO:0000256" key="2">
    <source>
        <dbReference type="ARBA" id="ARBA00022448"/>
    </source>
</evidence>
<name>A0A7K0KHI7_9BACT</name>
<feature type="domain" description="TonB-dependent receptor plug" evidence="10">
    <location>
        <begin position="115"/>
        <end position="222"/>
    </location>
</feature>
<comment type="caution">
    <text evidence="11">The sequence shown here is derived from an EMBL/GenBank/DDBJ whole genome shotgun (WGS) entry which is preliminary data.</text>
</comment>
<keyword evidence="7 8" id="KW-0998">Cell outer membrane</keyword>
<dbReference type="InterPro" id="IPR037066">
    <property type="entry name" value="Plug_dom_sf"/>
</dbReference>
<keyword evidence="6 8" id="KW-0472">Membrane</keyword>
<evidence type="ECO:0000313" key="12">
    <source>
        <dbReference type="Proteomes" id="UP000438914"/>
    </source>
</evidence>
<evidence type="ECO:0000259" key="10">
    <source>
        <dbReference type="Pfam" id="PF07715"/>
    </source>
</evidence>
<evidence type="ECO:0000256" key="6">
    <source>
        <dbReference type="ARBA" id="ARBA00023136"/>
    </source>
</evidence>
<dbReference type="InterPro" id="IPR023997">
    <property type="entry name" value="TonB-dep_OMP_SusC/RagA_CS"/>
</dbReference>
<dbReference type="Gene3D" id="2.170.130.10">
    <property type="entry name" value="TonB-dependent receptor, plug domain"/>
    <property type="match status" value="1"/>
</dbReference>
<dbReference type="NCBIfam" id="TIGR04057">
    <property type="entry name" value="SusC_RagA_signa"/>
    <property type="match status" value="1"/>
</dbReference>
<dbReference type="GO" id="GO:0015344">
    <property type="term" value="F:siderophore uptake transmembrane transporter activity"/>
    <property type="evidence" value="ECO:0007669"/>
    <property type="project" value="TreeGrafter"/>
</dbReference>
<protein>
    <submittedName>
        <fullName evidence="11">SusC/RagA family TonB-linked outer membrane protein</fullName>
    </submittedName>
</protein>
<dbReference type="InterPro" id="IPR039426">
    <property type="entry name" value="TonB-dep_rcpt-like"/>
</dbReference>